<keyword evidence="1" id="KW-0175">Coiled coil</keyword>
<dbReference type="SUPFAM" id="SSF47473">
    <property type="entry name" value="EF-hand"/>
    <property type="match status" value="1"/>
</dbReference>
<name>A0A078B7D9_STYLE</name>
<feature type="compositionally biased region" description="Polar residues" evidence="2">
    <location>
        <begin position="120"/>
        <end position="139"/>
    </location>
</feature>
<evidence type="ECO:0008006" key="7">
    <source>
        <dbReference type="Google" id="ProtNLM"/>
    </source>
</evidence>
<dbReference type="InterPro" id="IPR000261">
    <property type="entry name" value="EH_dom"/>
</dbReference>
<feature type="compositionally biased region" description="Low complexity" evidence="2">
    <location>
        <begin position="597"/>
        <end position="609"/>
    </location>
</feature>
<evidence type="ECO:0000313" key="6">
    <source>
        <dbReference type="Proteomes" id="UP000039865"/>
    </source>
</evidence>
<reference evidence="5 6" key="1">
    <citation type="submission" date="2014-06" db="EMBL/GenBank/DDBJ databases">
        <authorList>
            <person name="Swart Estienne"/>
        </authorList>
    </citation>
    <scope>NUCLEOTIDE SEQUENCE [LARGE SCALE GENOMIC DNA]</scope>
    <source>
        <strain evidence="5 6">130c</strain>
    </source>
</reference>
<dbReference type="PROSITE" id="PS50151">
    <property type="entry name" value="UVR"/>
    <property type="match status" value="1"/>
</dbReference>
<dbReference type="AlphaFoldDB" id="A0A078B7D9"/>
<feature type="compositionally biased region" description="Acidic residues" evidence="2">
    <location>
        <begin position="104"/>
        <end position="117"/>
    </location>
</feature>
<evidence type="ECO:0000313" key="5">
    <source>
        <dbReference type="EMBL" id="CDW90131.1"/>
    </source>
</evidence>
<accession>A0A078B7D9</accession>
<feature type="compositionally biased region" description="Polar residues" evidence="2">
    <location>
        <begin position="544"/>
        <end position="568"/>
    </location>
</feature>
<dbReference type="Pfam" id="PF25999">
    <property type="entry name" value="SYNRG_C"/>
    <property type="match status" value="1"/>
</dbReference>
<dbReference type="InterPro" id="IPR001943">
    <property type="entry name" value="UVR_dom"/>
</dbReference>
<feature type="region of interest" description="Disordered" evidence="2">
    <location>
        <begin position="284"/>
        <end position="306"/>
    </location>
</feature>
<dbReference type="Pfam" id="PF12763">
    <property type="entry name" value="EH"/>
    <property type="match status" value="1"/>
</dbReference>
<dbReference type="Proteomes" id="UP000039865">
    <property type="component" value="Unassembled WGS sequence"/>
</dbReference>
<dbReference type="Pfam" id="PF02151">
    <property type="entry name" value="UVR"/>
    <property type="match status" value="1"/>
</dbReference>
<feature type="coiled-coil region" evidence="1">
    <location>
        <begin position="861"/>
        <end position="888"/>
    </location>
</feature>
<keyword evidence="6" id="KW-1185">Reference proteome</keyword>
<gene>
    <name evidence="5" type="primary">Contig1641.g1784</name>
    <name evidence="5" type="ORF">STYLEM_19271</name>
</gene>
<organism evidence="5 6">
    <name type="scientific">Stylonychia lemnae</name>
    <name type="common">Ciliate</name>
    <dbReference type="NCBI Taxonomy" id="5949"/>
    <lineage>
        <taxon>Eukaryota</taxon>
        <taxon>Sar</taxon>
        <taxon>Alveolata</taxon>
        <taxon>Ciliophora</taxon>
        <taxon>Intramacronucleata</taxon>
        <taxon>Spirotrichea</taxon>
        <taxon>Stichotrichia</taxon>
        <taxon>Sporadotrichida</taxon>
        <taxon>Oxytrichidae</taxon>
        <taxon>Stylonychinae</taxon>
        <taxon>Stylonychia</taxon>
    </lineage>
</organism>
<dbReference type="OrthoDB" id="524326at2759"/>
<sequence>MLYNQARQGGLIEGKKAVDIFKLANVSQTILREIWNLSSVHKTPHLAKDEFFIFMRYLALAQQGYSVTIESMRMNNQKVDGPRFQGIQMPPPLLQKKESFNPFEDGDNGDDEGFEDFQEAKSTNSSKVTSQTSQSNKIPTSHLITNQAQNMHQLQNPSQNITSQSTTQSVGIMDLLDLNFKSAVFSMGNNTMVSQPPLQQQLTTQITQNQFMNNNFQSTSTQNQNYQPITSNLLDLLDITPPPIIQEIEQPKLHEDLIFEQMKNIKFQPQQKTVPSNIIKQDFQEQKSDDEDGWDNFQDSNKEHEKATSLIEGIQVPKLNQNSESLNPKNRIDLIRDAFADILDEKISESTLQFNKEQISQQPKQTTQQTHSTQLITDFQSNNLKINELNLIQNDEVDEGFDEFEQAEPQISITLVNSKIQKQDDGLLKIDDELLGIEDTPPTIAQKIQQPAFINDLLSLYSAPSPAVTQTQSQIPNQNLLTVFPQPTKSKNIFQNNDNSVRFEEGEVLKFDNKNEEDEENFDEFQGAEGQVSSIPDISDSRQDSNIFSNSRQDIDNENSFTENSQDYGDQKNKDGKFKPDSNWLQQLAQQTNNEINNDFHQNNNNQFDQEPKISEENDDDEGFGDWTDSNQNNQNAQDDNRRDNQNQIQMVNQNITNNNILELDDDDDSGNKSNKHDELQVEVIEVQEEPPKPKIELNENNLLSGFMMEFGKSLVNKHAPELQQQAEKQKQLKDQLNDLDFQVEKKATDQHTKIKTTLFNYENKYEMKESILSRINKYYLGNSQSESSIDYQNMSDQQIDALLNDQSQLNTLQSYLIKQLEQSEQEVKSKFSNHLQIIAKMDRKNKKKIKAATDEDFELAAKYRNQYNQLKNQLLQVKNIREMLNHKPILTEKQLFELVVNCDEKFHFSQNLFKNHCSKKLEKSDICIYLMQVYNQQISYSYSTYLTQINKGMSKLKQETDEIISAIKIELNQIQRVVDQVEGLQDQNENDSISELTENTRFIRFFKGILVFRRIVRMQRFKLVVAEMQEDDDYLMDIEALKQDSQILEEDLNQKISSLSSLNQTLKRILETDMRYELSKVKDLNELLKSMKDKELRLSQISDNTCNLCCHSFEILNLDDNFIYNSKHYHPFCINFWLNKVTNKTL</sequence>
<dbReference type="PROSITE" id="PS50031">
    <property type="entry name" value="EH"/>
    <property type="match status" value="1"/>
</dbReference>
<feature type="region of interest" description="Disordered" evidence="2">
    <location>
        <begin position="524"/>
        <end position="580"/>
    </location>
</feature>
<dbReference type="InterPro" id="IPR011992">
    <property type="entry name" value="EF-hand-dom_pair"/>
</dbReference>
<dbReference type="EMBL" id="CCKQ01018193">
    <property type="protein sequence ID" value="CDW90131.1"/>
    <property type="molecule type" value="Genomic_DNA"/>
</dbReference>
<feature type="compositionally biased region" description="Basic and acidic residues" evidence="2">
    <location>
        <begin position="569"/>
        <end position="580"/>
    </location>
</feature>
<evidence type="ECO:0000259" key="3">
    <source>
        <dbReference type="PROSITE" id="PS50031"/>
    </source>
</evidence>
<proteinExistence type="predicted"/>
<dbReference type="Gene3D" id="1.10.238.10">
    <property type="entry name" value="EF-hand"/>
    <property type="match status" value="1"/>
</dbReference>
<evidence type="ECO:0000256" key="2">
    <source>
        <dbReference type="SAM" id="MobiDB-lite"/>
    </source>
</evidence>
<dbReference type="InterPro" id="IPR059024">
    <property type="entry name" value="SYNRG_C"/>
</dbReference>
<feature type="region of interest" description="Disordered" evidence="2">
    <location>
        <begin position="80"/>
        <end position="139"/>
    </location>
</feature>
<feature type="domain" description="EH" evidence="3">
    <location>
        <begin position="1"/>
        <end position="71"/>
    </location>
</feature>
<evidence type="ECO:0000259" key="4">
    <source>
        <dbReference type="PROSITE" id="PS50151"/>
    </source>
</evidence>
<feature type="region of interest" description="Disordered" evidence="2">
    <location>
        <begin position="657"/>
        <end position="677"/>
    </location>
</feature>
<protein>
    <recommendedName>
        <fullName evidence="7">EH domain-containing protein</fullName>
    </recommendedName>
</protein>
<feature type="region of interest" description="Disordered" evidence="2">
    <location>
        <begin position="597"/>
        <end position="643"/>
    </location>
</feature>
<evidence type="ECO:0000256" key="1">
    <source>
        <dbReference type="SAM" id="Coils"/>
    </source>
</evidence>
<feature type="domain" description="UVR" evidence="4">
    <location>
        <begin position="836"/>
        <end position="874"/>
    </location>
</feature>
<dbReference type="InParanoid" id="A0A078B7D9"/>